<sequence>MNALSSRSTTSSPPPFDPYSAAPSTVGTSPPPHDESDDEEDQAPEKVPEANEDEEKRYARLQYVLEKSAIYSQILKQRMEQDQENLKAKAKAKKGGAGASKDQQTKRGGKRLRVQSDSEGEESDAEKAQSKRMKREDGQPQNRNEEEEGDVFQQPALITGAKLKKYQLEGLQWMASLDQNGISGILADEMGLGKTLQTISFSAYLREQMNTKPFLVVCPLSVLHNWISEYEKFAPKIPVCMYHGTPAERAELRRTVMLPPDQRAAQTKKRNKGRPSKASTKTPQKKGSRKGGRLSRTTHAADDDGDSDEEEVAPKLDPADAAALEFPVVVTTYEMIIKDRVHLAQYDWGYIVVDEGHRLKNLDCRLMQEIKKYTSAGRMILTGTPLHNNLAELWALLNFVLPDIFNDVDAFQEWFNLPTMQSNIGSERSSQIIGSLHAILKPFLLRRLKSDVETSLPPKKEYILYAPLSVQQRETYNHVLDGTLRAYLIGADKKAKEEEKPPVEESESDDGKRKLRNRGNGPRKSYALDGDDDEYFEMLEKGQVDERGVKKAEEEEKLHDLAKQHKFKAQVKHVNNMKLQNTVMQLRKVCSHPFLFDWPVDPDTRQPILSDQLVNASGKMMVLDRLLRELFKRGHKVLIFSQFTTMLDIIEDWAIEFMGWTICRIDGSTAPLDRREQMNRFQNGGDAPDAPRLFLLSTRAGGLGINLTAADTVIFYDQDWNPQMDAQAQDRAHRIGQTRPVLIFRLVSAHTIETKIMQRANEKRKLEALVIAKGKFRAPAAAPGKTNKQTMAEMAASLLRLEGEKIDVVPNTAEGKASVLSDEDLEMLLDRSPEVFADRGKGWTSAGTDGVHALKREGVAMGGDEEGVTPGESRNVNGRKAAFAVYEAPVDQGNDMLAKMLGEDVE</sequence>
<dbReference type="Proteomes" id="UP000308600">
    <property type="component" value="Unassembled WGS sequence"/>
</dbReference>
<protein>
    <submittedName>
        <fullName evidence="1">Uncharacterized protein</fullName>
    </submittedName>
</protein>
<evidence type="ECO:0000313" key="2">
    <source>
        <dbReference type="Proteomes" id="UP000308600"/>
    </source>
</evidence>
<proteinExistence type="predicted"/>
<organism evidence="1 2">
    <name type="scientific">Pluteus cervinus</name>
    <dbReference type="NCBI Taxonomy" id="181527"/>
    <lineage>
        <taxon>Eukaryota</taxon>
        <taxon>Fungi</taxon>
        <taxon>Dikarya</taxon>
        <taxon>Basidiomycota</taxon>
        <taxon>Agaricomycotina</taxon>
        <taxon>Agaricomycetes</taxon>
        <taxon>Agaricomycetidae</taxon>
        <taxon>Agaricales</taxon>
        <taxon>Pluteineae</taxon>
        <taxon>Pluteaceae</taxon>
        <taxon>Pluteus</taxon>
    </lineage>
</organism>
<dbReference type="EMBL" id="ML208304">
    <property type="protein sequence ID" value="TFK71003.1"/>
    <property type="molecule type" value="Genomic_DNA"/>
</dbReference>
<reference evidence="1 2" key="1">
    <citation type="journal article" date="2019" name="Nat. Ecol. Evol.">
        <title>Megaphylogeny resolves global patterns of mushroom evolution.</title>
        <authorList>
            <person name="Varga T."/>
            <person name="Krizsan K."/>
            <person name="Foldi C."/>
            <person name="Dima B."/>
            <person name="Sanchez-Garcia M."/>
            <person name="Sanchez-Ramirez S."/>
            <person name="Szollosi G.J."/>
            <person name="Szarkandi J.G."/>
            <person name="Papp V."/>
            <person name="Albert L."/>
            <person name="Andreopoulos W."/>
            <person name="Angelini C."/>
            <person name="Antonin V."/>
            <person name="Barry K.W."/>
            <person name="Bougher N.L."/>
            <person name="Buchanan P."/>
            <person name="Buyck B."/>
            <person name="Bense V."/>
            <person name="Catcheside P."/>
            <person name="Chovatia M."/>
            <person name="Cooper J."/>
            <person name="Damon W."/>
            <person name="Desjardin D."/>
            <person name="Finy P."/>
            <person name="Geml J."/>
            <person name="Haridas S."/>
            <person name="Hughes K."/>
            <person name="Justo A."/>
            <person name="Karasinski D."/>
            <person name="Kautmanova I."/>
            <person name="Kiss B."/>
            <person name="Kocsube S."/>
            <person name="Kotiranta H."/>
            <person name="LaButti K.M."/>
            <person name="Lechner B.E."/>
            <person name="Liimatainen K."/>
            <person name="Lipzen A."/>
            <person name="Lukacs Z."/>
            <person name="Mihaltcheva S."/>
            <person name="Morgado L.N."/>
            <person name="Niskanen T."/>
            <person name="Noordeloos M.E."/>
            <person name="Ohm R.A."/>
            <person name="Ortiz-Santana B."/>
            <person name="Ovrebo C."/>
            <person name="Racz N."/>
            <person name="Riley R."/>
            <person name="Savchenko A."/>
            <person name="Shiryaev A."/>
            <person name="Soop K."/>
            <person name="Spirin V."/>
            <person name="Szebenyi C."/>
            <person name="Tomsovsky M."/>
            <person name="Tulloss R.E."/>
            <person name="Uehling J."/>
            <person name="Grigoriev I.V."/>
            <person name="Vagvolgyi C."/>
            <person name="Papp T."/>
            <person name="Martin F.M."/>
            <person name="Miettinen O."/>
            <person name="Hibbett D.S."/>
            <person name="Nagy L.G."/>
        </authorList>
    </citation>
    <scope>NUCLEOTIDE SEQUENCE [LARGE SCALE GENOMIC DNA]</scope>
    <source>
        <strain evidence="1 2">NL-1719</strain>
    </source>
</reference>
<keyword evidence="2" id="KW-1185">Reference proteome</keyword>
<name>A0ACD3AYD8_9AGAR</name>
<evidence type="ECO:0000313" key="1">
    <source>
        <dbReference type="EMBL" id="TFK71003.1"/>
    </source>
</evidence>
<accession>A0ACD3AYD8</accession>
<gene>
    <name evidence="1" type="ORF">BDN72DRAFT_794548</name>
</gene>